<comment type="caution">
    <text evidence="13">The sequence shown here is derived from an EMBL/GenBank/DDBJ whole genome shotgun (WGS) entry which is preliminary data.</text>
</comment>
<evidence type="ECO:0000256" key="10">
    <source>
        <dbReference type="RuleBase" id="RU003376"/>
    </source>
</evidence>
<feature type="transmembrane region" description="Helical" evidence="11">
    <location>
        <begin position="156"/>
        <end position="176"/>
    </location>
</feature>
<evidence type="ECO:0000256" key="8">
    <source>
        <dbReference type="ARBA" id="ARBA00031400"/>
    </source>
</evidence>
<evidence type="ECO:0000256" key="4">
    <source>
        <dbReference type="ARBA" id="ARBA00022692"/>
    </source>
</evidence>
<feature type="domain" description="Heme-copper oxidase subunit III family profile" evidence="12">
    <location>
        <begin position="5"/>
        <end position="292"/>
    </location>
</feature>
<evidence type="ECO:0000313" key="13">
    <source>
        <dbReference type="EMBL" id="MDP4535644.1"/>
    </source>
</evidence>
<protein>
    <recommendedName>
        <fullName evidence="3">cytochrome-c oxidase</fullName>
        <ecNumber evidence="3">7.1.1.9</ecNumber>
    </recommendedName>
    <alternativeName>
        <fullName evidence="8">Cytochrome aa3 subunit 3</fullName>
    </alternativeName>
    <alternativeName>
        <fullName evidence="9">Cytochrome c oxidase polypeptide III</fullName>
    </alternativeName>
</protein>
<dbReference type="Pfam" id="PF00510">
    <property type="entry name" value="COX3"/>
    <property type="match status" value="1"/>
</dbReference>
<dbReference type="Gene3D" id="1.20.120.80">
    <property type="entry name" value="Cytochrome c oxidase, subunit III, four-helix bundle"/>
    <property type="match status" value="1"/>
</dbReference>
<evidence type="ECO:0000256" key="11">
    <source>
        <dbReference type="SAM" id="Phobius"/>
    </source>
</evidence>
<dbReference type="InterPro" id="IPR024791">
    <property type="entry name" value="Cyt_c/ubiquinol_Oxase_su3"/>
</dbReference>
<name>A0ABT9GXQ6_9GAMM</name>
<keyword evidence="5" id="KW-1278">Translocase</keyword>
<keyword evidence="14" id="KW-1185">Reference proteome</keyword>
<evidence type="ECO:0000256" key="7">
    <source>
        <dbReference type="ARBA" id="ARBA00023136"/>
    </source>
</evidence>
<feature type="transmembrane region" description="Helical" evidence="11">
    <location>
        <begin position="225"/>
        <end position="253"/>
    </location>
</feature>
<dbReference type="PANTHER" id="PTHR11403">
    <property type="entry name" value="CYTOCHROME C OXIDASE SUBUNIT III"/>
    <property type="match status" value="1"/>
</dbReference>
<comment type="subcellular location">
    <subcellularLocation>
        <location evidence="10">Cell membrane</location>
        <topology evidence="10">Multi-pass membrane protein</topology>
    </subcellularLocation>
    <subcellularLocation>
        <location evidence="1">Membrane</location>
        <topology evidence="1">Multi-pass membrane protein</topology>
    </subcellularLocation>
</comment>
<feature type="transmembrane region" description="Helical" evidence="11">
    <location>
        <begin position="188"/>
        <end position="205"/>
    </location>
</feature>
<dbReference type="InterPro" id="IPR035973">
    <property type="entry name" value="Cyt_c_oxidase_su3-like_sf"/>
</dbReference>
<evidence type="ECO:0000256" key="2">
    <source>
        <dbReference type="ARBA" id="ARBA00010581"/>
    </source>
</evidence>
<keyword evidence="4 10" id="KW-0812">Transmembrane</keyword>
<keyword evidence="7 11" id="KW-0472">Membrane</keyword>
<accession>A0ABT9GXQ6</accession>
<evidence type="ECO:0000256" key="5">
    <source>
        <dbReference type="ARBA" id="ARBA00022967"/>
    </source>
</evidence>
<dbReference type="EC" id="7.1.1.9" evidence="3"/>
<dbReference type="InterPro" id="IPR000298">
    <property type="entry name" value="Cyt_c_oxidase-like_su3"/>
</dbReference>
<evidence type="ECO:0000259" key="12">
    <source>
        <dbReference type="PROSITE" id="PS50253"/>
    </source>
</evidence>
<dbReference type="PANTHER" id="PTHR11403:SF7">
    <property type="entry name" value="CYTOCHROME C OXIDASE SUBUNIT 3"/>
    <property type="match status" value="1"/>
</dbReference>
<dbReference type="CDD" id="cd01665">
    <property type="entry name" value="Cyt_c_Oxidase_III"/>
    <property type="match status" value="1"/>
</dbReference>
<keyword evidence="6 11" id="KW-1133">Transmembrane helix</keyword>
<evidence type="ECO:0000256" key="9">
    <source>
        <dbReference type="ARBA" id="ARBA00031625"/>
    </source>
</evidence>
<proteinExistence type="inferred from homology"/>
<feature type="transmembrane region" description="Helical" evidence="11">
    <location>
        <begin position="92"/>
        <end position="115"/>
    </location>
</feature>
<dbReference type="PROSITE" id="PS50253">
    <property type="entry name" value="COX3"/>
    <property type="match status" value="1"/>
</dbReference>
<organism evidence="13 14">
    <name type="scientific">Alkalimonas collagenimarina</name>
    <dbReference type="NCBI Taxonomy" id="400390"/>
    <lineage>
        <taxon>Bacteria</taxon>
        <taxon>Pseudomonadati</taxon>
        <taxon>Pseudomonadota</taxon>
        <taxon>Gammaproteobacteria</taxon>
        <taxon>Alkalimonas</taxon>
    </lineage>
</organism>
<evidence type="ECO:0000256" key="6">
    <source>
        <dbReference type="ARBA" id="ARBA00022989"/>
    </source>
</evidence>
<dbReference type="EMBL" id="JAUZVZ010000006">
    <property type="protein sequence ID" value="MDP4535644.1"/>
    <property type="molecule type" value="Genomic_DNA"/>
</dbReference>
<evidence type="ECO:0000256" key="1">
    <source>
        <dbReference type="ARBA" id="ARBA00004141"/>
    </source>
</evidence>
<sequence>MNNESYQKYYVPDQSPWPIVGAVALFFIAMGAGLFVMDMDKEQSGWGGYMLLLGIAILFFMLYGWFKNVVDESMSGLYSAQMDRSFKQGMSWFIVSEIMFFAALFGALFYARMIAIPWLGGASNNEMTGAILWPDFSAVWPLLTTPGGTETQAMGWGLPAINTTILVISSITLHFAHTGLEQNKRKQLTTMLLVTLILGVIFLGLQGYEYVHAYRDLGLRLDSGIYGNTFFILTGFHGIHVALGAIILFFVFLRVLKGHFTPEKHFAFQAGAWYWHFVDVVWLIVFFVVYVL</sequence>
<feature type="transmembrane region" description="Helical" evidence="11">
    <location>
        <begin position="49"/>
        <end position="66"/>
    </location>
</feature>
<dbReference type="SUPFAM" id="SSF81452">
    <property type="entry name" value="Cytochrome c oxidase subunit III-like"/>
    <property type="match status" value="1"/>
</dbReference>
<comment type="similarity">
    <text evidence="2 10">Belongs to the cytochrome c oxidase subunit 3 family.</text>
</comment>
<evidence type="ECO:0000256" key="3">
    <source>
        <dbReference type="ARBA" id="ARBA00012949"/>
    </source>
</evidence>
<gene>
    <name evidence="13" type="ORF">Q3O60_05555</name>
</gene>
<feature type="transmembrane region" description="Helical" evidence="11">
    <location>
        <begin position="273"/>
        <end position="291"/>
    </location>
</feature>
<dbReference type="Proteomes" id="UP001231616">
    <property type="component" value="Unassembled WGS sequence"/>
</dbReference>
<dbReference type="RefSeq" id="WP_305892910.1">
    <property type="nucleotide sequence ID" value="NZ_JAUZVZ010000006.1"/>
</dbReference>
<reference evidence="13 14" key="1">
    <citation type="submission" date="2023-08" db="EMBL/GenBank/DDBJ databases">
        <authorList>
            <person name="Joshi A."/>
            <person name="Thite S."/>
        </authorList>
    </citation>
    <scope>NUCLEOTIDE SEQUENCE [LARGE SCALE GENOMIC DNA]</scope>
    <source>
        <strain evidence="13 14">AC40</strain>
    </source>
</reference>
<dbReference type="InterPro" id="IPR013833">
    <property type="entry name" value="Cyt_c_oxidase_su3_a-hlx"/>
</dbReference>
<evidence type="ECO:0000313" key="14">
    <source>
        <dbReference type="Proteomes" id="UP001231616"/>
    </source>
</evidence>
<feature type="transmembrane region" description="Helical" evidence="11">
    <location>
        <begin position="17"/>
        <end position="37"/>
    </location>
</feature>
<dbReference type="InterPro" id="IPR033945">
    <property type="entry name" value="Cyt_c_oxase_su3_dom"/>
</dbReference>
<dbReference type="Gene3D" id="1.10.287.70">
    <property type="match status" value="1"/>
</dbReference>